<dbReference type="AlphaFoldDB" id="A0A9P0A9H3"/>
<evidence type="ECO:0000313" key="2">
    <source>
        <dbReference type="EMBL" id="CAH0387055.1"/>
    </source>
</evidence>
<dbReference type="Proteomes" id="UP001152759">
    <property type="component" value="Chromosome 3"/>
</dbReference>
<proteinExistence type="predicted"/>
<feature type="compositionally biased region" description="Polar residues" evidence="1">
    <location>
        <begin position="832"/>
        <end position="842"/>
    </location>
</feature>
<feature type="compositionally biased region" description="Basic and acidic residues" evidence="1">
    <location>
        <begin position="759"/>
        <end position="772"/>
    </location>
</feature>
<gene>
    <name evidence="2" type="ORF">BEMITA_LOCUS6112</name>
</gene>
<feature type="compositionally biased region" description="Basic and acidic residues" evidence="1">
    <location>
        <begin position="272"/>
        <end position="283"/>
    </location>
</feature>
<organism evidence="2 3">
    <name type="scientific">Bemisia tabaci</name>
    <name type="common">Sweetpotato whitefly</name>
    <name type="synonym">Aleurodes tabaci</name>
    <dbReference type="NCBI Taxonomy" id="7038"/>
    <lineage>
        <taxon>Eukaryota</taxon>
        <taxon>Metazoa</taxon>
        <taxon>Ecdysozoa</taxon>
        <taxon>Arthropoda</taxon>
        <taxon>Hexapoda</taxon>
        <taxon>Insecta</taxon>
        <taxon>Pterygota</taxon>
        <taxon>Neoptera</taxon>
        <taxon>Paraneoptera</taxon>
        <taxon>Hemiptera</taxon>
        <taxon>Sternorrhyncha</taxon>
        <taxon>Aleyrodoidea</taxon>
        <taxon>Aleyrodidae</taxon>
        <taxon>Aleyrodinae</taxon>
        <taxon>Bemisia</taxon>
    </lineage>
</organism>
<feature type="region of interest" description="Disordered" evidence="1">
    <location>
        <begin position="745"/>
        <end position="899"/>
    </location>
</feature>
<evidence type="ECO:0000256" key="1">
    <source>
        <dbReference type="SAM" id="MobiDB-lite"/>
    </source>
</evidence>
<protein>
    <submittedName>
        <fullName evidence="2">Uncharacterized protein</fullName>
    </submittedName>
</protein>
<feature type="compositionally biased region" description="Basic and acidic residues" evidence="1">
    <location>
        <begin position="629"/>
        <end position="638"/>
    </location>
</feature>
<feature type="region of interest" description="Disordered" evidence="1">
    <location>
        <begin position="48"/>
        <end position="101"/>
    </location>
</feature>
<feature type="compositionally biased region" description="Basic and acidic residues" evidence="1">
    <location>
        <begin position="797"/>
        <end position="811"/>
    </location>
</feature>
<feature type="compositionally biased region" description="Basic and acidic residues" evidence="1">
    <location>
        <begin position="245"/>
        <end position="254"/>
    </location>
</feature>
<evidence type="ECO:0000313" key="3">
    <source>
        <dbReference type="Proteomes" id="UP001152759"/>
    </source>
</evidence>
<sequence>MAAVTTVVNEEITSAQAFLPMDLHHSRCPRLFGMRKSNTALISGAAVASHEDTSEEGHAQKVAQQGTPNLDPGSSQFSNEHGESASRAARRSVESPEPGLTDIWEKLENSLTRESPETVSEPAADVTHFWEELTQTLARIAQDDTDAISKASVWQGIEDSLTRVSRQVDPPHDATHWDSFVQSVSRVALEDPQPSDVVEFWNELLRMTRHSAPQQAPGLQPSSESQDATRAVRHADESSAPGTSKLREEFKESISRAARGVGQTNSTGLYEGMEKNASRREYPKLSNEVEDSVLGEVQKRGLPNPSSSARVRRQAGKHSASDPTTGLSFSHLWQELEESVLRVAREVGLDNSTSLWENLGKAVSRVSRQTDRQYEELWNEFENLVSKATREASSPNVAPNPRVRRQADHHSVPEAITGPSLSQIWEGIRESTSRIAREVGLSNETSLLEDLGKAAPRVTRHADHQYGESLSKLWNEIEDSISKAAQEIELSNASANSRVRRQAEQHSASDTTAELSLSHLLKELGEAASRVTRQIDHEYTDSLSKLWSELKNSVSREIPEADSSNASPRTRVRRQADKNSVHATPIESSSSQVREDSEESISRVAREVGSSNSTIAREDPEGGSSRVNRHTENQREDGVSQLWHQFEESVSRIVREVSLFDTTNISENLEKYAPRVAREVVDHLSESSLPELWRELGESVSQVAGEIGLRNVRDDIGKDTARVTRQADPNLSSIAEEWEKFFDHSKEISQEGTPIASDSVREGSRITRDAAFRKKKRRESQEEAEEISQEDMPIASDLERKSSRVTRDTAFRKKKRRDSQGEEEQTSGEGTPISSDPEQMSSRAARDTAFRKKKRRESQEEESVSRFARAINETETDGSGPEKSRITRQTPEGQPHRPSGARCIPCLFDCLLNPGNPSSTPRPTAPASNPILGLFVQQAPSRPPPPPPPGGGNSGGGLLMLKCFTNCVIWDCLASGVE</sequence>
<feature type="region of interest" description="Disordered" evidence="1">
    <location>
        <begin position="389"/>
        <end position="418"/>
    </location>
</feature>
<dbReference type="EMBL" id="OU963864">
    <property type="protein sequence ID" value="CAH0387055.1"/>
    <property type="molecule type" value="Genomic_DNA"/>
</dbReference>
<feature type="region of interest" description="Disordered" evidence="1">
    <location>
        <begin position="555"/>
        <end position="638"/>
    </location>
</feature>
<name>A0A9P0A9H3_BEMTA</name>
<feature type="compositionally biased region" description="Polar residues" evidence="1">
    <location>
        <begin position="62"/>
        <end position="79"/>
    </location>
</feature>
<feature type="region of interest" description="Disordered" evidence="1">
    <location>
        <begin position="211"/>
        <end position="326"/>
    </location>
</feature>
<keyword evidence="3" id="KW-1185">Reference proteome</keyword>
<reference evidence="2" key="1">
    <citation type="submission" date="2021-12" db="EMBL/GenBank/DDBJ databases">
        <authorList>
            <person name="King R."/>
        </authorList>
    </citation>
    <scope>NUCLEOTIDE SEQUENCE</scope>
</reference>
<feature type="compositionally biased region" description="Basic and acidic residues" evidence="1">
    <location>
        <begin position="49"/>
        <end position="59"/>
    </location>
</feature>
<accession>A0A9P0A9H3</accession>